<evidence type="ECO:0000313" key="2">
    <source>
        <dbReference type="EMBL" id="OLR65145.1"/>
    </source>
</evidence>
<dbReference type="InterPro" id="IPR049576">
    <property type="entry name" value="HDC-like"/>
</dbReference>
<reference evidence="2 3" key="1">
    <citation type="journal article" date="2016" name="Appl. Environ. Microbiol.">
        <title>Function and Phylogeny of Bacterial Butyryl Coenzyme A:Acetate Transferases and Their Diversity in the Proximal Colon of Swine.</title>
        <authorList>
            <person name="Trachsel J."/>
            <person name="Bayles D.O."/>
            <person name="Looft T."/>
            <person name="Levine U.Y."/>
            <person name="Allen H.K."/>
        </authorList>
    </citation>
    <scope>NUCLEOTIDE SEQUENCE [LARGE SCALE GENOMIC DNA]</scope>
    <source>
        <strain evidence="2 3">35-6-1</strain>
    </source>
</reference>
<feature type="transmembrane region" description="Helical" evidence="1">
    <location>
        <begin position="300"/>
        <end position="322"/>
    </location>
</feature>
<dbReference type="STRING" id="1465756.BIV18_06260"/>
<dbReference type="Proteomes" id="UP000187166">
    <property type="component" value="Unassembled WGS sequence"/>
</dbReference>
<organism evidence="2 3">
    <name type="scientific">Peptoniphilus porci</name>
    <dbReference type="NCBI Taxonomy" id="2652280"/>
    <lineage>
        <taxon>Bacteria</taxon>
        <taxon>Bacillati</taxon>
        <taxon>Bacillota</taxon>
        <taxon>Tissierellia</taxon>
        <taxon>Tissierellales</taxon>
        <taxon>Peptoniphilaceae</taxon>
        <taxon>Peptoniphilus</taxon>
    </lineage>
</organism>
<proteinExistence type="predicted"/>
<evidence type="ECO:0000256" key="1">
    <source>
        <dbReference type="SAM" id="Phobius"/>
    </source>
</evidence>
<dbReference type="CDD" id="cd21416">
    <property type="entry name" value="HDC_protein"/>
    <property type="match status" value="1"/>
</dbReference>
<feature type="transmembrane region" description="Helical" evidence="1">
    <location>
        <begin position="328"/>
        <end position="351"/>
    </location>
</feature>
<name>A0A1U7M0E9_9FIRM</name>
<feature type="transmembrane region" description="Helical" evidence="1">
    <location>
        <begin position="81"/>
        <end position="104"/>
    </location>
</feature>
<evidence type="ECO:0000313" key="3">
    <source>
        <dbReference type="Proteomes" id="UP000187166"/>
    </source>
</evidence>
<protein>
    <recommendedName>
        <fullName evidence="4">Na+/glutamate symporter</fullName>
    </recommendedName>
</protein>
<dbReference type="AlphaFoldDB" id="A0A1U7M0E9"/>
<keyword evidence="1" id="KW-1133">Transmembrane helix</keyword>
<feature type="transmembrane region" description="Helical" evidence="1">
    <location>
        <begin position="274"/>
        <end position="293"/>
    </location>
</feature>
<comment type="caution">
    <text evidence="2">The sequence shown here is derived from an EMBL/GenBank/DDBJ whole genome shotgun (WGS) entry which is preliminary data.</text>
</comment>
<dbReference type="EMBL" id="MJIH01000001">
    <property type="protein sequence ID" value="OLR65145.1"/>
    <property type="molecule type" value="Genomic_DNA"/>
</dbReference>
<feature type="transmembrane region" description="Helical" evidence="1">
    <location>
        <begin position="55"/>
        <end position="75"/>
    </location>
</feature>
<keyword evidence="1" id="KW-0812">Transmembrane</keyword>
<keyword evidence="3" id="KW-1185">Reference proteome</keyword>
<feature type="transmembrane region" description="Helical" evidence="1">
    <location>
        <begin position="240"/>
        <end position="262"/>
    </location>
</feature>
<feature type="transmembrane region" description="Helical" evidence="1">
    <location>
        <begin position="209"/>
        <end position="228"/>
    </location>
</feature>
<sequence length="403" mass="42874">MDTLQALLFIFIVYAIGDVVATATKSIVPSLFVCSVIFLVGFWLGIPETLFKDSLLYDIGAVMITTLLVHMGSMLNLGQLIAQWKTVLIAAGGIVGIAILLLLLGSPIVGKETAIVAAPPISGGIIAGLQMAEAAAAIGRNDLKLMATLLVVLQGFVGYPLASFCLRREANRILKLKAEGYTFQEDEVVEQRELKTIFQLPEKYTSPNYFLAKAILIAFIATFVSSLLKRIDTGVFILNVLIRIDKNVLALILGIVFAEIGFLEREPLNKGNSFGFLMAALMAVIYGGLAGASPKDILEILLPIVICLALGTVGIGIMSIIVGKVLKIGAWMAFAIGTSALFGFPGTYVVSQEVARGVAKSEEEKEIILSQILPKMLVAGFVTVSIGSVVLAGILAPMLTPAM</sequence>
<gene>
    <name evidence="2" type="ORF">BIV18_06260</name>
</gene>
<keyword evidence="1" id="KW-0472">Membrane</keyword>
<evidence type="ECO:0008006" key="4">
    <source>
        <dbReference type="Google" id="ProtNLM"/>
    </source>
</evidence>
<feature type="transmembrane region" description="Helical" evidence="1">
    <location>
        <begin position="27"/>
        <end position="46"/>
    </location>
</feature>
<accession>A0A1U7M0E9</accession>
<feature type="transmembrane region" description="Helical" evidence="1">
    <location>
        <begin position="372"/>
        <end position="396"/>
    </location>
</feature>
<feature type="transmembrane region" description="Helical" evidence="1">
    <location>
        <begin position="145"/>
        <end position="162"/>
    </location>
</feature>